<organism evidence="1">
    <name type="scientific">Opuntia streptacantha</name>
    <name type="common">Prickly pear cactus</name>
    <name type="synonym">Opuntia cardona</name>
    <dbReference type="NCBI Taxonomy" id="393608"/>
    <lineage>
        <taxon>Eukaryota</taxon>
        <taxon>Viridiplantae</taxon>
        <taxon>Streptophyta</taxon>
        <taxon>Embryophyta</taxon>
        <taxon>Tracheophyta</taxon>
        <taxon>Spermatophyta</taxon>
        <taxon>Magnoliopsida</taxon>
        <taxon>eudicotyledons</taxon>
        <taxon>Gunneridae</taxon>
        <taxon>Pentapetalae</taxon>
        <taxon>Caryophyllales</taxon>
        <taxon>Cactineae</taxon>
        <taxon>Cactaceae</taxon>
        <taxon>Opuntioideae</taxon>
        <taxon>Opuntia</taxon>
    </lineage>
</organism>
<sequence length="109" mass="11473">MSMPACHLAVSSAVLFDDPSSFSSQGLEDLIVVAVFRKLVVAVHPKTGVDLSSNCSASSLSPLVVFSLPPCGHPRPSHFLFKAAEALEAGSEFLDCRKTAKNSSGIRKA</sequence>
<accession>A0A7C9CST3</accession>
<name>A0A7C9CST3_OPUST</name>
<reference evidence="1" key="2">
    <citation type="submission" date="2020-07" db="EMBL/GenBank/DDBJ databases">
        <authorList>
            <person name="Vera ALvarez R."/>
            <person name="Arias-Moreno D.M."/>
            <person name="Jimenez-Jacinto V."/>
            <person name="Jimenez-Bremont J.F."/>
            <person name="Swaminathan K."/>
            <person name="Moose S.P."/>
            <person name="Guerrero-Gonzalez M.L."/>
            <person name="Marino-Ramirez L."/>
            <person name="Landsman D."/>
            <person name="Rodriguez-Kessler M."/>
            <person name="Delgado-Sanchez P."/>
        </authorList>
    </citation>
    <scope>NUCLEOTIDE SEQUENCE</scope>
    <source>
        <tissue evidence="1">Cladode</tissue>
    </source>
</reference>
<evidence type="ECO:0000313" key="1">
    <source>
        <dbReference type="EMBL" id="MBA4620029.1"/>
    </source>
</evidence>
<dbReference type="EMBL" id="GISG01028231">
    <property type="protein sequence ID" value="MBA4620029.1"/>
    <property type="molecule type" value="Transcribed_RNA"/>
</dbReference>
<dbReference type="AlphaFoldDB" id="A0A7C9CST3"/>
<proteinExistence type="predicted"/>
<protein>
    <submittedName>
        <fullName evidence="1">Uncharacterized protein</fullName>
    </submittedName>
</protein>
<dbReference type="EMBL" id="GISG01028233">
    <property type="protein sequence ID" value="MBA4620031.1"/>
    <property type="molecule type" value="Transcribed_RNA"/>
</dbReference>
<reference evidence="1" key="1">
    <citation type="journal article" date="2013" name="J. Plant Res.">
        <title>Effect of fungi and light on seed germination of three Opuntia species from semiarid lands of central Mexico.</title>
        <authorList>
            <person name="Delgado-Sanchez P."/>
            <person name="Jimenez-Bremont J.F."/>
            <person name="Guerrero-Gonzalez Mde L."/>
            <person name="Flores J."/>
        </authorList>
    </citation>
    <scope>NUCLEOTIDE SEQUENCE</scope>
    <source>
        <tissue evidence="1">Cladode</tissue>
    </source>
</reference>